<dbReference type="OMA" id="CKMTGEA"/>
<name>R7VA25_CAPTE</name>
<proteinExistence type="predicted"/>
<evidence type="ECO:0000313" key="2">
    <source>
        <dbReference type="EnsemblMetazoa" id="CapteP203420"/>
    </source>
</evidence>
<sequence length="135" mass="15347">MARWADYGVKEHWFVVFRRHSKVDCSNTSNWKVQKDVRAELVKNENMEIEATHETPKSHYVDDLRFVLTGAASDSCMVEGNSNSETWYAVLDKGTNYCNLRNLITGADLDKSVGFTEKTSDSICTQYSSANCDVY</sequence>
<dbReference type="OrthoDB" id="5946254at2759"/>
<reference evidence="2" key="3">
    <citation type="submission" date="2015-06" db="UniProtKB">
        <authorList>
            <consortium name="EnsemblMetazoa"/>
        </authorList>
    </citation>
    <scope>IDENTIFICATION</scope>
</reference>
<organism evidence="1">
    <name type="scientific">Capitella teleta</name>
    <name type="common">Polychaete worm</name>
    <dbReference type="NCBI Taxonomy" id="283909"/>
    <lineage>
        <taxon>Eukaryota</taxon>
        <taxon>Metazoa</taxon>
        <taxon>Spiralia</taxon>
        <taxon>Lophotrochozoa</taxon>
        <taxon>Annelida</taxon>
        <taxon>Polychaeta</taxon>
        <taxon>Sedentaria</taxon>
        <taxon>Scolecida</taxon>
        <taxon>Capitellidae</taxon>
        <taxon>Capitella</taxon>
    </lineage>
</organism>
<accession>R7VA25</accession>
<dbReference type="EMBL" id="AMQN01000656">
    <property type="status" value="NOT_ANNOTATED_CDS"/>
    <property type="molecule type" value="Genomic_DNA"/>
</dbReference>
<dbReference type="EMBL" id="KB293808">
    <property type="protein sequence ID" value="ELU15469.1"/>
    <property type="molecule type" value="Genomic_DNA"/>
</dbReference>
<keyword evidence="3" id="KW-1185">Reference proteome</keyword>
<dbReference type="EnsemblMetazoa" id="CapteT203420">
    <property type="protein sequence ID" value="CapteP203420"/>
    <property type="gene ID" value="CapteG203420"/>
</dbReference>
<reference evidence="3" key="1">
    <citation type="submission" date="2012-12" db="EMBL/GenBank/DDBJ databases">
        <authorList>
            <person name="Hellsten U."/>
            <person name="Grimwood J."/>
            <person name="Chapman J.A."/>
            <person name="Shapiro H."/>
            <person name="Aerts A."/>
            <person name="Otillar R.P."/>
            <person name="Terry A.Y."/>
            <person name="Boore J.L."/>
            <person name="Simakov O."/>
            <person name="Marletaz F."/>
            <person name="Cho S.-J."/>
            <person name="Edsinger-Gonzales E."/>
            <person name="Havlak P."/>
            <person name="Kuo D.-H."/>
            <person name="Larsson T."/>
            <person name="Lv J."/>
            <person name="Arendt D."/>
            <person name="Savage R."/>
            <person name="Osoegawa K."/>
            <person name="de Jong P."/>
            <person name="Lindberg D.R."/>
            <person name="Seaver E.C."/>
            <person name="Weisblat D.A."/>
            <person name="Putnam N.H."/>
            <person name="Grigoriev I.V."/>
            <person name="Rokhsar D.S."/>
        </authorList>
    </citation>
    <scope>NUCLEOTIDE SEQUENCE</scope>
    <source>
        <strain evidence="3">I ESC-2004</strain>
    </source>
</reference>
<protein>
    <submittedName>
        <fullName evidence="1 2">Uncharacterized protein</fullName>
    </submittedName>
</protein>
<dbReference type="AlphaFoldDB" id="R7VA25"/>
<evidence type="ECO:0000313" key="3">
    <source>
        <dbReference type="Proteomes" id="UP000014760"/>
    </source>
</evidence>
<dbReference type="PANTHER" id="PTHR38564">
    <property type="entry name" value="SI:CH73-250A16.5-RELATED"/>
    <property type="match status" value="1"/>
</dbReference>
<gene>
    <name evidence="1" type="ORF">CAPTEDRAFT_203420</name>
</gene>
<reference evidence="1 3" key="2">
    <citation type="journal article" date="2013" name="Nature">
        <title>Insights into bilaterian evolution from three spiralian genomes.</title>
        <authorList>
            <person name="Simakov O."/>
            <person name="Marletaz F."/>
            <person name="Cho S.J."/>
            <person name="Edsinger-Gonzales E."/>
            <person name="Havlak P."/>
            <person name="Hellsten U."/>
            <person name="Kuo D.H."/>
            <person name="Larsson T."/>
            <person name="Lv J."/>
            <person name="Arendt D."/>
            <person name="Savage R."/>
            <person name="Osoegawa K."/>
            <person name="de Jong P."/>
            <person name="Grimwood J."/>
            <person name="Chapman J.A."/>
            <person name="Shapiro H."/>
            <person name="Aerts A."/>
            <person name="Otillar R.P."/>
            <person name="Terry A.Y."/>
            <person name="Boore J.L."/>
            <person name="Grigoriev I.V."/>
            <person name="Lindberg D.R."/>
            <person name="Seaver E.C."/>
            <person name="Weisblat D.A."/>
            <person name="Putnam N.H."/>
            <person name="Rokhsar D.S."/>
        </authorList>
    </citation>
    <scope>NUCLEOTIDE SEQUENCE</scope>
    <source>
        <strain evidence="1 3">I ESC-2004</strain>
    </source>
</reference>
<dbReference type="HOGENOM" id="CLU_1887685_0_0_1"/>
<evidence type="ECO:0000313" key="1">
    <source>
        <dbReference type="EMBL" id="ELU15469.1"/>
    </source>
</evidence>
<dbReference type="PANTHER" id="PTHR38564:SF2">
    <property type="entry name" value="WU:FC46H12 PRECURSOR"/>
    <property type="match status" value="1"/>
</dbReference>
<dbReference type="Proteomes" id="UP000014760">
    <property type="component" value="Unassembled WGS sequence"/>
</dbReference>